<gene>
    <name evidence="9" type="ORF">ACOF00016_LOCUS18087</name>
    <name evidence="10" type="ORF">ACOF00016_LOCUS18088</name>
</gene>
<keyword evidence="4 7" id="KW-1133">Transmembrane helix</keyword>
<keyword evidence="3 7" id="KW-0812">Transmembrane</keyword>
<evidence type="ECO:0000313" key="9">
    <source>
        <dbReference type="EMBL" id="CAE0421447.1"/>
    </source>
</evidence>
<evidence type="ECO:0000256" key="2">
    <source>
        <dbReference type="ARBA" id="ARBA00022679"/>
    </source>
</evidence>
<keyword evidence="6 7" id="KW-0012">Acyltransferase</keyword>
<keyword evidence="5 7" id="KW-0472">Membrane</keyword>
<dbReference type="GO" id="GO:0019706">
    <property type="term" value="F:protein-cysteine S-palmitoyltransferase activity"/>
    <property type="evidence" value="ECO:0007669"/>
    <property type="project" value="UniProtKB-EC"/>
</dbReference>
<dbReference type="GO" id="GO:0006612">
    <property type="term" value="P:protein targeting to membrane"/>
    <property type="evidence" value="ECO:0007669"/>
    <property type="project" value="TreeGrafter"/>
</dbReference>
<keyword evidence="2 7" id="KW-0808">Transferase</keyword>
<dbReference type="Pfam" id="PF01529">
    <property type="entry name" value="DHHC"/>
    <property type="match status" value="1"/>
</dbReference>
<dbReference type="GO" id="GO:0005783">
    <property type="term" value="C:endoplasmic reticulum"/>
    <property type="evidence" value="ECO:0007669"/>
    <property type="project" value="TreeGrafter"/>
</dbReference>
<evidence type="ECO:0000256" key="4">
    <source>
        <dbReference type="ARBA" id="ARBA00022989"/>
    </source>
</evidence>
<dbReference type="PANTHER" id="PTHR22883:SF203">
    <property type="entry name" value="PALMITOYLTRANSFERASE"/>
    <property type="match status" value="1"/>
</dbReference>
<comment type="similarity">
    <text evidence="7">Belongs to the DHHC palmitoyltransferase family.</text>
</comment>
<evidence type="ECO:0000313" key="10">
    <source>
        <dbReference type="EMBL" id="CAE0421448.1"/>
    </source>
</evidence>
<evidence type="ECO:0000256" key="1">
    <source>
        <dbReference type="ARBA" id="ARBA00004141"/>
    </source>
</evidence>
<dbReference type="InterPro" id="IPR001594">
    <property type="entry name" value="Palmitoyltrfase_DHHC"/>
</dbReference>
<comment type="subcellular location">
    <subcellularLocation>
        <location evidence="1">Membrane</location>
        <topology evidence="1">Multi-pass membrane protein</topology>
    </subcellularLocation>
</comment>
<accession>A0A6S8PKH3</accession>
<comment type="catalytic activity">
    <reaction evidence="7">
        <text>L-cysteinyl-[protein] + hexadecanoyl-CoA = S-hexadecanoyl-L-cysteinyl-[protein] + CoA</text>
        <dbReference type="Rhea" id="RHEA:36683"/>
        <dbReference type="Rhea" id="RHEA-COMP:10131"/>
        <dbReference type="Rhea" id="RHEA-COMP:11032"/>
        <dbReference type="ChEBI" id="CHEBI:29950"/>
        <dbReference type="ChEBI" id="CHEBI:57287"/>
        <dbReference type="ChEBI" id="CHEBI:57379"/>
        <dbReference type="ChEBI" id="CHEBI:74151"/>
        <dbReference type="EC" id="2.3.1.225"/>
    </reaction>
</comment>
<evidence type="ECO:0000256" key="7">
    <source>
        <dbReference type="RuleBase" id="RU079119"/>
    </source>
</evidence>
<feature type="transmembrane region" description="Helical" evidence="7">
    <location>
        <begin position="130"/>
        <end position="148"/>
    </location>
</feature>
<comment type="domain">
    <text evidence="7">The DHHC domain is required for palmitoyltransferase activity.</text>
</comment>
<dbReference type="InterPro" id="IPR039859">
    <property type="entry name" value="PFA4/ZDH16/20/ERF2-like"/>
</dbReference>
<evidence type="ECO:0000256" key="6">
    <source>
        <dbReference type="ARBA" id="ARBA00023315"/>
    </source>
</evidence>
<feature type="transmembrane region" description="Helical" evidence="7">
    <location>
        <begin position="160"/>
        <end position="177"/>
    </location>
</feature>
<name>A0A6S8PKH3_9STRA</name>
<proteinExistence type="inferred from homology"/>
<evidence type="ECO:0000256" key="3">
    <source>
        <dbReference type="ARBA" id="ARBA00022692"/>
    </source>
</evidence>
<organism evidence="9">
    <name type="scientific">Amphora coffeiformis</name>
    <dbReference type="NCBI Taxonomy" id="265554"/>
    <lineage>
        <taxon>Eukaryota</taxon>
        <taxon>Sar</taxon>
        <taxon>Stramenopiles</taxon>
        <taxon>Ochrophyta</taxon>
        <taxon>Bacillariophyta</taxon>
        <taxon>Bacillariophyceae</taxon>
        <taxon>Bacillariophycidae</taxon>
        <taxon>Thalassiophysales</taxon>
        <taxon>Catenulaceae</taxon>
        <taxon>Amphora</taxon>
    </lineage>
</organism>
<feature type="domain" description="Palmitoyltransferase DHHC" evidence="8">
    <location>
        <begin position="215"/>
        <end position="270"/>
    </location>
</feature>
<reference evidence="9" key="1">
    <citation type="submission" date="2021-01" db="EMBL/GenBank/DDBJ databases">
        <authorList>
            <person name="Corre E."/>
            <person name="Pelletier E."/>
            <person name="Niang G."/>
            <person name="Scheremetjew M."/>
            <person name="Finn R."/>
            <person name="Kale V."/>
            <person name="Holt S."/>
            <person name="Cochrane G."/>
            <person name="Meng A."/>
            <person name="Brown T."/>
            <person name="Cohen L."/>
        </authorList>
    </citation>
    <scope>NUCLEOTIDE SEQUENCE</scope>
    <source>
        <strain evidence="9">CCMP127</strain>
    </source>
</reference>
<dbReference type="EC" id="2.3.1.225" evidence="7"/>
<feature type="transmembrane region" description="Helical" evidence="7">
    <location>
        <begin position="250"/>
        <end position="270"/>
    </location>
</feature>
<evidence type="ECO:0000256" key="5">
    <source>
        <dbReference type="ARBA" id="ARBA00023136"/>
    </source>
</evidence>
<evidence type="ECO:0000259" key="8">
    <source>
        <dbReference type="Pfam" id="PF01529"/>
    </source>
</evidence>
<protein>
    <recommendedName>
        <fullName evidence="7">Palmitoyltransferase</fullName>
        <ecNumber evidence="7">2.3.1.225</ecNumber>
    </recommendedName>
</protein>
<dbReference type="GO" id="GO:0005794">
    <property type="term" value="C:Golgi apparatus"/>
    <property type="evidence" value="ECO:0007669"/>
    <property type="project" value="TreeGrafter"/>
</dbReference>
<dbReference type="GO" id="GO:0016020">
    <property type="term" value="C:membrane"/>
    <property type="evidence" value="ECO:0007669"/>
    <property type="project" value="UniProtKB-SubCell"/>
</dbReference>
<sequence>MTVKQQNPDTTVQTLAIDSGLEEGFSSDAPLPFSIHEEDERWKESPFAIGPTKLTWADDDIGCHKICAACFGGSRREIPHMYCSACLCSKLGAGRVGNVIVLWQSSEQVESSGTGEKYERARLSLVAGPYWMVTVLVTLPLIVLPSLLTYYRGLPGRDTWVWIVWYVSTGALLYSLFKVSTTDPGILYRHASPPVRNGDSNDANEEWIWNDQAYTFRPKTAKFDPEIQAVVSHHDHTCPWTGTAIGGGNIFWFKSFLLFVTTTLFLDAALMTRAS</sequence>
<dbReference type="AlphaFoldDB" id="A0A6S8PKH3"/>
<dbReference type="PANTHER" id="PTHR22883">
    <property type="entry name" value="ZINC FINGER DHHC DOMAIN CONTAINING PROTEIN"/>
    <property type="match status" value="1"/>
</dbReference>
<dbReference type="EMBL" id="HBIM01024403">
    <property type="protein sequence ID" value="CAE0421447.1"/>
    <property type="molecule type" value="Transcribed_RNA"/>
</dbReference>
<dbReference type="PROSITE" id="PS50216">
    <property type="entry name" value="DHHC"/>
    <property type="match status" value="1"/>
</dbReference>
<dbReference type="EMBL" id="HBIM01024404">
    <property type="protein sequence ID" value="CAE0421448.1"/>
    <property type="molecule type" value="Transcribed_RNA"/>
</dbReference>